<keyword evidence="2" id="KW-1185">Reference proteome</keyword>
<evidence type="ECO:0000313" key="1">
    <source>
        <dbReference type="EMBL" id="PCH39104.1"/>
    </source>
</evidence>
<dbReference type="EMBL" id="KB467954">
    <property type="protein sequence ID" value="PCH39104.1"/>
    <property type="molecule type" value="Genomic_DNA"/>
</dbReference>
<accession>A0A2H3JR08</accession>
<name>A0A2H3JR08_WOLCO</name>
<evidence type="ECO:0008006" key="3">
    <source>
        <dbReference type="Google" id="ProtNLM"/>
    </source>
</evidence>
<gene>
    <name evidence="1" type="ORF">WOLCODRAFT_85071</name>
</gene>
<reference evidence="1 2" key="1">
    <citation type="journal article" date="2012" name="Science">
        <title>The Paleozoic origin of enzymatic lignin decomposition reconstructed from 31 fungal genomes.</title>
        <authorList>
            <person name="Floudas D."/>
            <person name="Binder M."/>
            <person name="Riley R."/>
            <person name="Barry K."/>
            <person name="Blanchette R.A."/>
            <person name="Henrissat B."/>
            <person name="Martinez A.T."/>
            <person name="Otillar R."/>
            <person name="Spatafora J.W."/>
            <person name="Yadav J.S."/>
            <person name="Aerts A."/>
            <person name="Benoit I."/>
            <person name="Boyd A."/>
            <person name="Carlson A."/>
            <person name="Copeland A."/>
            <person name="Coutinho P.M."/>
            <person name="de Vries R.P."/>
            <person name="Ferreira P."/>
            <person name="Findley K."/>
            <person name="Foster B."/>
            <person name="Gaskell J."/>
            <person name="Glotzer D."/>
            <person name="Gorecki P."/>
            <person name="Heitman J."/>
            <person name="Hesse C."/>
            <person name="Hori C."/>
            <person name="Igarashi K."/>
            <person name="Jurgens J.A."/>
            <person name="Kallen N."/>
            <person name="Kersten P."/>
            <person name="Kohler A."/>
            <person name="Kuees U."/>
            <person name="Kumar T.K.A."/>
            <person name="Kuo A."/>
            <person name="LaButti K."/>
            <person name="Larrondo L.F."/>
            <person name="Lindquist E."/>
            <person name="Ling A."/>
            <person name="Lombard V."/>
            <person name="Lucas S."/>
            <person name="Lundell T."/>
            <person name="Martin R."/>
            <person name="McLaughlin D.J."/>
            <person name="Morgenstern I."/>
            <person name="Morin E."/>
            <person name="Murat C."/>
            <person name="Nagy L.G."/>
            <person name="Nolan M."/>
            <person name="Ohm R.A."/>
            <person name="Patyshakuliyeva A."/>
            <person name="Rokas A."/>
            <person name="Ruiz-Duenas F.J."/>
            <person name="Sabat G."/>
            <person name="Salamov A."/>
            <person name="Samejima M."/>
            <person name="Schmutz J."/>
            <person name="Slot J.C."/>
            <person name="St John F."/>
            <person name="Stenlid J."/>
            <person name="Sun H."/>
            <person name="Sun S."/>
            <person name="Syed K."/>
            <person name="Tsang A."/>
            <person name="Wiebenga A."/>
            <person name="Young D."/>
            <person name="Pisabarro A."/>
            <person name="Eastwood D.C."/>
            <person name="Martin F."/>
            <person name="Cullen D."/>
            <person name="Grigoriev I.V."/>
            <person name="Hibbett D.S."/>
        </authorList>
    </citation>
    <scope>NUCLEOTIDE SEQUENCE [LARGE SCALE GENOMIC DNA]</scope>
    <source>
        <strain evidence="1 2">MD-104</strain>
    </source>
</reference>
<evidence type="ECO:0000313" key="2">
    <source>
        <dbReference type="Proteomes" id="UP000218811"/>
    </source>
</evidence>
<dbReference type="STRING" id="742152.A0A2H3JR08"/>
<sequence length="172" mass="19922">MVGLGQELCKDYQEWVEKTGLYFGMLKIYDDHDRITQALFRVTGDAYKFLSPLIKKAGNGEPLGTWEEFTKSILAQYGKMTDKEIVKKEIHRYYSDKGKKLADKSYFNYCKRFRTLGCLSETDNSTLVWEFMETLLEKVKDTLNVLTKTPFFKAPCRISDMQTHCPSPVSNP</sequence>
<protein>
    <recommendedName>
        <fullName evidence="3">Retrotransposon gag domain-containing protein</fullName>
    </recommendedName>
</protein>
<dbReference type="Proteomes" id="UP000218811">
    <property type="component" value="Unassembled WGS sequence"/>
</dbReference>
<proteinExistence type="predicted"/>
<dbReference type="AlphaFoldDB" id="A0A2H3JR08"/>
<organism evidence="1 2">
    <name type="scientific">Wolfiporia cocos (strain MD-104)</name>
    <name type="common">Brown rot fungus</name>
    <dbReference type="NCBI Taxonomy" id="742152"/>
    <lineage>
        <taxon>Eukaryota</taxon>
        <taxon>Fungi</taxon>
        <taxon>Dikarya</taxon>
        <taxon>Basidiomycota</taxon>
        <taxon>Agaricomycotina</taxon>
        <taxon>Agaricomycetes</taxon>
        <taxon>Polyporales</taxon>
        <taxon>Phaeolaceae</taxon>
        <taxon>Wolfiporia</taxon>
    </lineage>
</organism>